<comment type="caution">
    <text evidence="1">The sequence shown here is derived from an EMBL/GenBank/DDBJ whole genome shotgun (WGS) entry which is preliminary data.</text>
</comment>
<dbReference type="EMBL" id="JACEIK010002687">
    <property type="protein sequence ID" value="MCD9638394.1"/>
    <property type="molecule type" value="Genomic_DNA"/>
</dbReference>
<protein>
    <submittedName>
        <fullName evidence="1">Uncharacterized protein</fullName>
    </submittedName>
</protein>
<evidence type="ECO:0000313" key="1">
    <source>
        <dbReference type="EMBL" id="MCD9638394.1"/>
    </source>
</evidence>
<proteinExistence type="predicted"/>
<name>A0ABS8UWL7_DATST</name>
<sequence length="95" mass="11078">YPLVFIMRITKVQLVTPRSTDSGATVGECKLTVYFVFAIVTFIIPEGQQQNYQFNRRAGPSSNVEDMMKRMMADQHKMMDEMRELMDENQNHDLL</sequence>
<reference evidence="1 2" key="1">
    <citation type="journal article" date="2021" name="BMC Genomics">
        <title>Datura genome reveals duplications of psychoactive alkaloid biosynthetic genes and high mutation rate following tissue culture.</title>
        <authorList>
            <person name="Rajewski A."/>
            <person name="Carter-House D."/>
            <person name="Stajich J."/>
            <person name="Litt A."/>
        </authorList>
    </citation>
    <scope>NUCLEOTIDE SEQUENCE [LARGE SCALE GENOMIC DNA]</scope>
    <source>
        <strain evidence="1">AR-01</strain>
    </source>
</reference>
<dbReference type="Proteomes" id="UP000823775">
    <property type="component" value="Unassembled WGS sequence"/>
</dbReference>
<feature type="non-terminal residue" evidence="1">
    <location>
        <position position="1"/>
    </location>
</feature>
<keyword evidence="2" id="KW-1185">Reference proteome</keyword>
<feature type="non-terminal residue" evidence="1">
    <location>
        <position position="95"/>
    </location>
</feature>
<evidence type="ECO:0000313" key="2">
    <source>
        <dbReference type="Proteomes" id="UP000823775"/>
    </source>
</evidence>
<accession>A0ABS8UWL7</accession>
<gene>
    <name evidence="1" type="ORF">HAX54_022336</name>
</gene>
<organism evidence="1 2">
    <name type="scientific">Datura stramonium</name>
    <name type="common">Jimsonweed</name>
    <name type="synonym">Common thornapple</name>
    <dbReference type="NCBI Taxonomy" id="4076"/>
    <lineage>
        <taxon>Eukaryota</taxon>
        <taxon>Viridiplantae</taxon>
        <taxon>Streptophyta</taxon>
        <taxon>Embryophyta</taxon>
        <taxon>Tracheophyta</taxon>
        <taxon>Spermatophyta</taxon>
        <taxon>Magnoliopsida</taxon>
        <taxon>eudicotyledons</taxon>
        <taxon>Gunneridae</taxon>
        <taxon>Pentapetalae</taxon>
        <taxon>asterids</taxon>
        <taxon>lamiids</taxon>
        <taxon>Solanales</taxon>
        <taxon>Solanaceae</taxon>
        <taxon>Solanoideae</taxon>
        <taxon>Datureae</taxon>
        <taxon>Datura</taxon>
    </lineage>
</organism>